<organism evidence="2 3">
    <name type="scientific">Neonectria magnoliae</name>
    <dbReference type="NCBI Taxonomy" id="2732573"/>
    <lineage>
        <taxon>Eukaryota</taxon>
        <taxon>Fungi</taxon>
        <taxon>Dikarya</taxon>
        <taxon>Ascomycota</taxon>
        <taxon>Pezizomycotina</taxon>
        <taxon>Sordariomycetes</taxon>
        <taxon>Hypocreomycetidae</taxon>
        <taxon>Hypocreales</taxon>
        <taxon>Nectriaceae</taxon>
        <taxon>Neonectria</taxon>
    </lineage>
</organism>
<protein>
    <submittedName>
        <fullName evidence="2">Uncharacterized protein</fullName>
    </submittedName>
</protein>
<dbReference type="Proteomes" id="UP001498421">
    <property type="component" value="Unassembled WGS sequence"/>
</dbReference>
<dbReference type="InterPro" id="IPR053137">
    <property type="entry name" value="NLR-like"/>
</dbReference>
<dbReference type="Gene3D" id="1.25.40.10">
    <property type="entry name" value="Tetratricopeptide repeat domain"/>
    <property type="match status" value="3"/>
</dbReference>
<accession>A0ABR1HWP0</accession>
<feature type="region of interest" description="Disordered" evidence="1">
    <location>
        <begin position="918"/>
        <end position="965"/>
    </location>
</feature>
<name>A0ABR1HWP0_9HYPO</name>
<feature type="compositionally biased region" description="Polar residues" evidence="1">
    <location>
        <begin position="286"/>
        <end position="306"/>
    </location>
</feature>
<feature type="region of interest" description="Disordered" evidence="1">
    <location>
        <begin position="271"/>
        <end position="306"/>
    </location>
</feature>
<comment type="caution">
    <text evidence="2">The sequence shown here is derived from an EMBL/GenBank/DDBJ whole genome shotgun (WGS) entry which is preliminary data.</text>
</comment>
<evidence type="ECO:0000256" key="1">
    <source>
        <dbReference type="SAM" id="MobiDB-lite"/>
    </source>
</evidence>
<evidence type="ECO:0000313" key="2">
    <source>
        <dbReference type="EMBL" id="KAK7425693.1"/>
    </source>
</evidence>
<dbReference type="PANTHER" id="PTHR46082">
    <property type="entry name" value="ATP/GTP-BINDING PROTEIN-RELATED"/>
    <property type="match status" value="1"/>
</dbReference>
<proteinExistence type="predicted"/>
<dbReference type="SUPFAM" id="SSF48452">
    <property type="entry name" value="TPR-like"/>
    <property type="match status" value="1"/>
</dbReference>
<dbReference type="PANTHER" id="PTHR46082:SF6">
    <property type="entry name" value="AAA+ ATPASE DOMAIN-CONTAINING PROTEIN-RELATED"/>
    <property type="match status" value="1"/>
</dbReference>
<evidence type="ECO:0000313" key="3">
    <source>
        <dbReference type="Proteomes" id="UP001498421"/>
    </source>
</evidence>
<gene>
    <name evidence="2" type="ORF">QQZ08_007792</name>
</gene>
<dbReference type="InterPro" id="IPR011990">
    <property type="entry name" value="TPR-like_helical_dom_sf"/>
</dbReference>
<dbReference type="EMBL" id="JAZAVK010000077">
    <property type="protein sequence ID" value="KAK7425693.1"/>
    <property type="molecule type" value="Genomic_DNA"/>
</dbReference>
<sequence length="990" mass="112751">MRRADSVAAAVDHQNDYKQFWDIVFLVHDLRKPGTKKLTKDFDFFRRQLKQHCHDKSFGLDSLKFDMEDVLQKEGAISKLTEKLSRKLAKLQNRRIYRPGSRPTSSQDLKSQQVSFSNRGPHFLLVGQGLGCWVLRNFLNEKSHSTTAIWNTTTVLFIDDNGTFRNNDLDQYQTFLSHHQTKFRPGQRSNVHETLPSDLRNIDMKFDYLSKELYSFPFFHRKLFPDDDDAGHQKHSRFQDLKWWGWKRRLEVEDQTKEILREMTRLRSQLGGSTDLVSEQDRDVTTESSNHQSTHTLSRTTSDTDLASKMISTQTGKGSVPEDRLCSLQLAREPKENDEPSPVEDHPMGDFVRVDDVPVKRLSVLEESEMVKSSMEKSLRRACARIPRGQYRDAIEELKFIAMRQVDNAERLETKKWLGLALMRSGKHRDALDEFKSVEESRHSEKLPDKDRCGLYCYLALAYAYESKFAKCEAKLAKARRDGSGELGYETEHLPVTTEEGILLTEAETSLVSGEYREGLQSANSAWDKMNKHLGRRNLRVLGAAQLRAQLLALNSEISEAESLCRNTLTLMSEELGDGHPETLETTAILICIFRLQGRLTESIYLGEILCRRLEDQDYANPTARAELAAAYLSAGHYSKAADELRSVIHQCESDHTWNHTSTLRFLSQLALVWYRSCYFEDAEKLVLGVLEKQHALYSRQRHKYPTLPMPVYQQLPKAERLIKPILRGVERECRLMTLLNKFHSDTSSSGDLTKPTADLIQSLKADEFFEIKDVVLDSGSENTVEEGTSATVRAVKGALSKLVVHPFLLDSLQLAAAIQLQKPKPDIKLAVEVLSMTFKWRKVALGEQQLSTLAAEFELGVSLRAKDELKKARAHFDNVYQQRLRILEKSHPDTLSARLELSQTTFAIQMEEDELAAQGKGSLEDRAPDLGELSQDGQTVSQSTPRGPPLEELQSPLEEAERSSREILMFQEAMSGSSVGGYCATRVRR</sequence>
<feature type="compositionally biased region" description="Polar residues" evidence="1">
    <location>
        <begin position="936"/>
        <end position="946"/>
    </location>
</feature>
<keyword evidence="3" id="KW-1185">Reference proteome</keyword>
<reference evidence="2 3" key="1">
    <citation type="journal article" date="2025" name="Microbiol. Resour. Announc.">
        <title>Draft genome sequences for Neonectria magnoliae and Neonectria punicea, canker pathogens of Liriodendron tulipifera and Acer saccharum in West Virginia.</title>
        <authorList>
            <person name="Petronek H.M."/>
            <person name="Kasson M.T."/>
            <person name="Metheny A.M."/>
            <person name="Stauder C.M."/>
            <person name="Lovett B."/>
            <person name="Lynch S.C."/>
            <person name="Garnas J.R."/>
            <person name="Kasson L.R."/>
            <person name="Stajich J.E."/>
        </authorList>
    </citation>
    <scope>NUCLEOTIDE SEQUENCE [LARGE SCALE GENOMIC DNA]</scope>
    <source>
        <strain evidence="2 3">NRRL 64651</strain>
    </source>
</reference>